<dbReference type="Proteomes" id="UP000289340">
    <property type="component" value="Chromosome 12"/>
</dbReference>
<dbReference type="PANTHER" id="PTHR48049">
    <property type="entry name" value="GLYCOSYLTRANSFERASE"/>
    <property type="match status" value="1"/>
</dbReference>
<keyword evidence="3 4" id="KW-0808">Transferase</keyword>
<keyword evidence="2" id="KW-0328">Glycosyltransferase</keyword>
<dbReference type="InterPro" id="IPR050481">
    <property type="entry name" value="UDP-glycosyltransf_plant"/>
</dbReference>
<comment type="similarity">
    <text evidence="1">Belongs to the UDP-glycosyltransferase family.</text>
</comment>
<keyword evidence="6" id="KW-1185">Reference proteome</keyword>
<gene>
    <name evidence="4" type="ORF">D0Y65_035071</name>
</gene>
<reference evidence="5" key="2">
    <citation type="submission" date="2023-07" db="EMBL/GenBank/DDBJ databases">
        <authorList>
            <person name="Wang H."/>
            <person name="Wang Z."/>
            <person name="Ye M."/>
        </authorList>
    </citation>
    <scope>NUCLEOTIDE SEQUENCE</scope>
</reference>
<dbReference type="Gramene" id="XM_028337744.1">
    <property type="protein sequence ID" value="XP_028193545.1"/>
    <property type="gene ID" value="LOC114379147"/>
</dbReference>
<dbReference type="EMBL" id="OR372706">
    <property type="protein sequence ID" value="WMX26771.1"/>
    <property type="molecule type" value="mRNA"/>
</dbReference>
<evidence type="ECO:0000256" key="3">
    <source>
        <dbReference type="ARBA" id="ARBA00022679"/>
    </source>
</evidence>
<dbReference type="PANTHER" id="PTHR48049:SF1">
    <property type="entry name" value="UDP-GLYCOSYLTRANSFERASE SUPERFAMILY PROTEIN"/>
    <property type="match status" value="1"/>
</dbReference>
<accession>A0A445HTD7</accession>
<name>A0A445HTD7_GLYSO</name>
<evidence type="ECO:0000313" key="6">
    <source>
        <dbReference type="Proteomes" id="UP000289340"/>
    </source>
</evidence>
<reference evidence="4 6" key="1">
    <citation type="submission" date="2018-09" db="EMBL/GenBank/DDBJ databases">
        <title>A high-quality reference genome of wild soybean provides a powerful tool to mine soybean genomes.</title>
        <authorList>
            <person name="Xie M."/>
            <person name="Chung C.Y.L."/>
            <person name="Li M.-W."/>
            <person name="Wong F.-L."/>
            <person name="Chan T.-F."/>
            <person name="Lam H.-M."/>
        </authorList>
    </citation>
    <scope>NUCLEOTIDE SEQUENCE [LARGE SCALE GENOMIC DNA]</scope>
    <source>
        <strain evidence="6">cv. W05</strain>
        <tissue evidence="4">Hypocotyl of etiolated seedlings</tissue>
    </source>
</reference>
<dbReference type="SUPFAM" id="SSF53756">
    <property type="entry name" value="UDP-Glycosyltransferase/glycogen phosphorylase"/>
    <property type="match status" value="1"/>
</dbReference>
<evidence type="ECO:0000256" key="2">
    <source>
        <dbReference type="ARBA" id="ARBA00022676"/>
    </source>
</evidence>
<dbReference type="InterPro" id="IPR002213">
    <property type="entry name" value="UDP_glucos_trans"/>
</dbReference>
<proteinExistence type="evidence at transcript level"/>
<dbReference type="AlphaFoldDB" id="A0A445HTD7"/>
<evidence type="ECO:0000313" key="4">
    <source>
        <dbReference type="EMBL" id="RZB76954.1"/>
    </source>
</evidence>
<evidence type="ECO:0000313" key="5">
    <source>
        <dbReference type="EMBL" id="WMX26771.1"/>
    </source>
</evidence>
<dbReference type="FunFam" id="3.40.50.2000:FF:000087">
    <property type="entry name" value="Glycosyltransferase"/>
    <property type="match status" value="1"/>
</dbReference>
<dbReference type="GO" id="GO:0035251">
    <property type="term" value="F:UDP-glucosyltransferase activity"/>
    <property type="evidence" value="ECO:0007669"/>
    <property type="project" value="InterPro"/>
</dbReference>
<sequence>MLLFFVQRQTTTKTEAAMDSASAAPLHVAIFPWFAMGHLTPILHLSNKLAQRGHRISFIVPKRTQTKLQHLNLHPHLITFVPITVPRVDGLPQDAETTSDIPFSLFPLLATALDRTEKDIELLLRELKPQFVFFDFQHWLPNLTRSLGIKSVAYFIVNPLSIAYLGNGPRQSQGRELTEVDFMEPPQGFPDDACIKFQPHELRFLVSTRKLEFGSGVFLYDRLHTSTCLADAIGFKGCREIEGPYAEYLETVYGKPVLLSGPLLPEPPNTTLEEKWVAWLGRFKPGSVIFCAYGSESPLPQNQFQELLLGLELTGFPFLAALKPPNGFVSIEEALPEGFSERVKGRGVACGGWVQQQLILEHPSVGCFITHCGAASVTEALVNKCQLVFLPRLGADHVINARMFSKKLKVGVEVEKGDEDGLFTKESVCKAVKTVMEDGNEVGRKVRENHAKLRNFLLSDSLESTCVDGFCQQLQDLL</sequence>
<dbReference type="EMBL" id="QZWG01000012">
    <property type="protein sequence ID" value="RZB76954.1"/>
    <property type="molecule type" value="Genomic_DNA"/>
</dbReference>
<dbReference type="FunFam" id="3.40.50.2000:FF:000037">
    <property type="entry name" value="Glycosyltransferase"/>
    <property type="match status" value="1"/>
</dbReference>
<dbReference type="CDD" id="cd03784">
    <property type="entry name" value="GT1_Gtf-like"/>
    <property type="match status" value="1"/>
</dbReference>
<evidence type="ECO:0000256" key="1">
    <source>
        <dbReference type="ARBA" id="ARBA00009995"/>
    </source>
</evidence>
<protein>
    <submittedName>
        <fullName evidence="4">UDP-glycosyltransferase 79B30</fullName>
    </submittedName>
    <submittedName>
        <fullName evidence="5">UGT79B120</fullName>
    </submittedName>
</protein>
<dbReference type="Pfam" id="PF00201">
    <property type="entry name" value="UDPGT"/>
    <property type="match status" value="1"/>
</dbReference>
<dbReference type="Gene3D" id="3.40.50.2000">
    <property type="entry name" value="Glycogen Phosphorylase B"/>
    <property type="match status" value="2"/>
</dbReference>
<organism evidence="4 6">
    <name type="scientific">Glycine soja</name>
    <name type="common">Wild soybean</name>
    <dbReference type="NCBI Taxonomy" id="3848"/>
    <lineage>
        <taxon>Eukaryota</taxon>
        <taxon>Viridiplantae</taxon>
        <taxon>Streptophyta</taxon>
        <taxon>Embryophyta</taxon>
        <taxon>Tracheophyta</taxon>
        <taxon>Spermatophyta</taxon>
        <taxon>Magnoliopsida</taxon>
        <taxon>eudicotyledons</taxon>
        <taxon>Gunneridae</taxon>
        <taxon>Pentapetalae</taxon>
        <taxon>rosids</taxon>
        <taxon>fabids</taxon>
        <taxon>Fabales</taxon>
        <taxon>Fabaceae</taxon>
        <taxon>Papilionoideae</taxon>
        <taxon>50 kb inversion clade</taxon>
        <taxon>NPAAA clade</taxon>
        <taxon>indigoferoid/millettioid clade</taxon>
        <taxon>Phaseoleae</taxon>
        <taxon>Glycine</taxon>
        <taxon>Glycine subgen. Soja</taxon>
    </lineage>
</organism>